<name>A0A3Q9IMH3_9BACT</name>
<dbReference type="Pfam" id="PF01551">
    <property type="entry name" value="Peptidase_M23"/>
    <property type="match status" value="1"/>
</dbReference>
<evidence type="ECO:0000313" key="3">
    <source>
        <dbReference type="Proteomes" id="UP000270673"/>
    </source>
</evidence>
<accession>A0A3Q9IMH3</accession>
<sequence>MQGTLSLFGWIFLWLIACCSCSQKHLTRVPTTFSTPVLQASDLLKIPDLYSCTRPQIADFFVQTYPITETFNAREKRYVQVEDPLLFSRGRNHILDLDQILDDEFSFPLPGARVLSTYGKRRGRMHAGIDLKTFAKDTVRAVFPGIIRVACRAQGYGNVIVVRHYNGLETVYSHNFKHLVKSGDRVNAGDPIALVGRTGRATTEHVHFETRINGKHFNPAILIDFEKQAIRLKCIVFTKNRKGIIRITPIL</sequence>
<dbReference type="KEGG" id="buy:D8S85_04950"/>
<feature type="domain" description="M23ase beta-sheet core" evidence="1">
    <location>
        <begin position="124"/>
        <end position="219"/>
    </location>
</feature>
<protein>
    <submittedName>
        <fullName evidence="2">M23 family metallopeptidase</fullName>
    </submittedName>
</protein>
<reference evidence="2 3" key="1">
    <citation type="submission" date="2018-10" db="EMBL/GenBank/DDBJ databases">
        <title>Butyricimonas faecalis sp. nov., isolated from human faeces and emended description of the genus Butyricimonas.</title>
        <authorList>
            <person name="Le Roy T."/>
            <person name="Van der Smissen P."/>
            <person name="Paquot A."/>
            <person name="Delzenne N."/>
            <person name="Muccioli G."/>
            <person name="Collet J.-F."/>
            <person name="Cani P.D."/>
        </authorList>
    </citation>
    <scope>NUCLEOTIDE SEQUENCE [LARGE SCALE GENOMIC DNA]</scope>
    <source>
        <strain evidence="2 3">H184</strain>
    </source>
</reference>
<dbReference type="AlphaFoldDB" id="A0A3Q9IMH3"/>
<dbReference type="CDD" id="cd12797">
    <property type="entry name" value="M23_peptidase"/>
    <property type="match status" value="1"/>
</dbReference>
<dbReference type="OrthoDB" id="9805070at2"/>
<dbReference type="EMBL" id="CP032819">
    <property type="protein sequence ID" value="AZS28967.1"/>
    <property type="molecule type" value="Genomic_DNA"/>
</dbReference>
<keyword evidence="3" id="KW-1185">Reference proteome</keyword>
<gene>
    <name evidence="2" type="ORF">D8S85_04950</name>
</gene>
<dbReference type="InterPro" id="IPR011055">
    <property type="entry name" value="Dup_hybrid_motif"/>
</dbReference>
<dbReference type="PANTHER" id="PTHR21666">
    <property type="entry name" value="PEPTIDASE-RELATED"/>
    <property type="match status" value="1"/>
</dbReference>
<dbReference type="InterPro" id="IPR050570">
    <property type="entry name" value="Cell_wall_metabolism_enzyme"/>
</dbReference>
<dbReference type="Gene3D" id="2.70.70.10">
    <property type="entry name" value="Glucose Permease (Domain IIA)"/>
    <property type="match status" value="1"/>
</dbReference>
<dbReference type="GO" id="GO:0004222">
    <property type="term" value="F:metalloendopeptidase activity"/>
    <property type="evidence" value="ECO:0007669"/>
    <property type="project" value="TreeGrafter"/>
</dbReference>
<dbReference type="SUPFAM" id="SSF51261">
    <property type="entry name" value="Duplicated hybrid motif"/>
    <property type="match status" value="1"/>
</dbReference>
<evidence type="ECO:0000313" key="2">
    <source>
        <dbReference type="EMBL" id="AZS28967.1"/>
    </source>
</evidence>
<dbReference type="PANTHER" id="PTHR21666:SF270">
    <property type="entry name" value="MUREIN HYDROLASE ACTIVATOR ENVC"/>
    <property type="match status" value="1"/>
</dbReference>
<dbReference type="RefSeq" id="WP_127074872.1">
    <property type="nucleotide sequence ID" value="NZ_CP032819.1"/>
</dbReference>
<organism evidence="2 3">
    <name type="scientific">Butyricimonas faecalis</name>
    <dbReference type="NCBI Taxonomy" id="2093856"/>
    <lineage>
        <taxon>Bacteria</taxon>
        <taxon>Pseudomonadati</taxon>
        <taxon>Bacteroidota</taxon>
        <taxon>Bacteroidia</taxon>
        <taxon>Bacteroidales</taxon>
        <taxon>Odoribacteraceae</taxon>
        <taxon>Butyricimonas</taxon>
    </lineage>
</organism>
<proteinExistence type="predicted"/>
<evidence type="ECO:0000259" key="1">
    <source>
        <dbReference type="Pfam" id="PF01551"/>
    </source>
</evidence>
<dbReference type="InterPro" id="IPR016047">
    <property type="entry name" value="M23ase_b-sheet_dom"/>
</dbReference>
<dbReference type="Proteomes" id="UP000270673">
    <property type="component" value="Chromosome"/>
</dbReference>